<accession>A0A1I2N3R0</accession>
<protein>
    <submittedName>
        <fullName evidence="2">DNA binding domain-containing protein, excisionase family</fullName>
    </submittedName>
</protein>
<feature type="domain" description="Helix-turn-helix" evidence="1">
    <location>
        <begin position="41"/>
        <end position="84"/>
    </location>
</feature>
<evidence type="ECO:0000259" key="1">
    <source>
        <dbReference type="Pfam" id="PF12728"/>
    </source>
</evidence>
<keyword evidence="3" id="KW-1185">Reference proteome</keyword>
<organism evidence="2 3">
    <name type="scientific">Salegentibacter agarivorans</name>
    <dbReference type="NCBI Taxonomy" id="345907"/>
    <lineage>
        <taxon>Bacteria</taxon>
        <taxon>Pseudomonadati</taxon>
        <taxon>Bacteroidota</taxon>
        <taxon>Flavobacteriia</taxon>
        <taxon>Flavobacteriales</taxon>
        <taxon>Flavobacteriaceae</taxon>
        <taxon>Salegentibacter</taxon>
    </lineage>
</organism>
<dbReference type="SUPFAM" id="SSF46955">
    <property type="entry name" value="Putative DNA-binding domain"/>
    <property type="match status" value="1"/>
</dbReference>
<dbReference type="InterPro" id="IPR041657">
    <property type="entry name" value="HTH_17"/>
</dbReference>
<name>A0A1I2N3R0_9FLAO</name>
<dbReference type="RefSeq" id="WP_093305234.1">
    <property type="nucleotide sequence ID" value="NZ_FOOH01000016.1"/>
</dbReference>
<proteinExistence type="predicted"/>
<dbReference type="InterPro" id="IPR009061">
    <property type="entry name" value="DNA-bd_dom_put_sf"/>
</dbReference>
<gene>
    <name evidence="2" type="ORF">SAMN04488033_11691</name>
</gene>
<evidence type="ECO:0000313" key="3">
    <source>
        <dbReference type="Proteomes" id="UP000199116"/>
    </source>
</evidence>
<dbReference type="Proteomes" id="UP000199116">
    <property type="component" value="Unassembled WGS sequence"/>
</dbReference>
<sequence length="87" mass="10374">MKAESVYDIFLALDKQEKEKFCNILKKPMPKTDTDWIHTWEDLSKYLGGISIRTLQRYQKEGIIEKYRLGKKVYFKKSEVDEALIQN</sequence>
<evidence type="ECO:0000313" key="2">
    <source>
        <dbReference type="EMBL" id="SFF96041.1"/>
    </source>
</evidence>
<dbReference type="Pfam" id="PF12728">
    <property type="entry name" value="HTH_17"/>
    <property type="match status" value="1"/>
</dbReference>
<dbReference type="AlphaFoldDB" id="A0A1I2N3R0"/>
<reference evidence="3" key="1">
    <citation type="submission" date="2016-10" db="EMBL/GenBank/DDBJ databases">
        <authorList>
            <person name="Varghese N."/>
            <person name="Submissions S."/>
        </authorList>
    </citation>
    <scope>NUCLEOTIDE SEQUENCE [LARGE SCALE GENOMIC DNA]</scope>
    <source>
        <strain evidence="3">DSM 23515</strain>
    </source>
</reference>
<dbReference type="EMBL" id="FOOH01000016">
    <property type="protein sequence ID" value="SFF96041.1"/>
    <property type="molecule type" value="Genomic_DNA"/>
</dbReference>